<dbReference type="SUPFAM" id="SSF53474">
    <property type="entry name" value="alpha/beta-Hydrolases"/>
    <property type="match status" value="1"/>
</dbReference>
<protein>
    <recommendedName>
        <fullName evidence="1">Serine aminopeptidase S33 domain-containing protein</fullName>
    </recommendedName>
</protein>
<sequence length="282" mass="31055">METDHKEAAKTPSCEEAYTINGQKLRLFSRRWKVSGQAARAAVVLVHGFSWHSAYFQELAEALSEAGYAVSTYDLQDNKGHGRSDSLLGIRGYAKSFDDHVDDLEQQVRIAHGLHEDLPVFAFGESMGGLLLLMFALRPAARDLLRGVILSAPVIAVADSVLPPKPAVAVLRFLAKLFPRTPLPSSEIKDGHVAAFGNREIALASLEDSLVLISLPFLVMHGTEDERTELKHSETLYSEARSSKKDIKRYNGAKHQLLQDTPEITAAVISDIINWLNEQVAT</sequence>
<reference evidence="2 3" key="1">
    <citation type="journal article" date="2024" name="Nat. Commun.">
        <title>Phylogenomics reveals the evolutionary origins of lichenization in chlorophyte algae.</title>
        <authorList>
            <person name="Puginier C."/>
            <person name="Libourel C."/>
            <person name="Otte J."/>
            <person name="Skaloud P."/>
            <person name="Haon M."/>
            <person name="Grisel S."/>
            <person name="Petersen M."/>
            <person name="Berrin J.G."/>
            <person name="Delaux P.M."/>
            <person name="Dal Grande F."/>
            <person name="Keller J."/>
        </authorList>
    </citation>
    <scope>NUCLEOTIDE SEQUENCE [LARGE SCALE GENOMIC DNA]</scope>
    <source>
        <strain evidence="2 3">SAG 216-7</strain>
    </source>
</reference>
<comment type="caution">
    <text evidence="2">The sequence shown here is derived from an EMBL/GenBank/DDBJ whole genome shotgun (WGS) entry which is preliminary data.</text>
</comment>
<evidence type="ECO:0000259" key="1">
    <source>
        <dbReference type="Pfam" id="PF12146"/>
    </source>
</evidence>
<dbReference type="Pfam" id="PF12146">
    <property type="entry name" value="Hydrolase_4"/>
    <property type="match status" value="2"/>
</dbReference>
<dbReference type="Proteomes" id="UP001491310">
    <property type="component" value="Unassembled WGS sequence"/>
</dbReference>
<dbReference type="PANTHER" id="PTHR11614">
    <property type="entry name" value="PHOSPHOLIPASE-RELATED"/>
    <property type="match status" value="1"/>
</dbReference>
<evidence type="ECO:0000313" key="2">
    <source>
        <dbReference type="EMBL" id="KAK9901687.1"/>
    </source>
</evidence>
<accession>A0ABR2YBP3</accession>
<keyword evidence="3" id="KW-1185">Reference proteome</keyword>
<dbReference type="InterPro" id="IPR022742">
    <property type="entry name" value="Hydrolase_4"/>
</dbReference>
<name>A0ABR2YBP3_9CHLO</name>
<dbReference type="Gene3D" id="3.40.50.1820">
    <property type="entry name" value="alpha/beta hydrolase"/>
    <property type="match status" value="1"/>
</dbReference>
<dbReference type="EMBL" id="JALJOT010000017">
    <property type="protein sequence ID" value="KAK9901687.1"/>
    <property type="molecule type" value="Genomic_DNA"/>
</dbReference>
<dbReference type="InterPro" id="IPR051044">
    <property type="entry name" value="MAG_DAG_Lipase"/>
</dbReference>
<proteinExistence type="predicted"/>
<feature type="domain" description="Serine aminopeptidase S33" evidence="1">
    <location>
        <begin position="204"/>
        <end position="261"/>
    </location>
</feature>
<organism evidence="2 3">
    <name type="scientific">Coccomyxa subellipsoidea</name>
    <dbReference type="NCBI Taxonomy" id="248742"/>
    <lineage>
        <taxon>Eukaryota</taxon>
        <taxon>Viridiplantae</taxon>
        <taxon>Chlorophyta</taxon>
        <taxon>core chlorophytes</taxon>
        <taxon>Trebouxiophyceae</taxon>
        <taxon>Trebouxiophyceae incertae sedis</taxon>
        <taxon>Coccomyxaceae</taxon>
        <taxon>Coccomyxa</taxon>
    </lineage>
</organism>
<dbReference type="InterPro" id="IPR029058">
    <property type="entry name" value="AB_hydrolase_fold"/>
</dbReference>
<evidence type="ECO:0000313" key="3">
    <source>
        <dbReference type="Proteomes" id="UP001491310"/>
    </source>
</evidence>
<feature type="domain" description="Serine aminopeptidase S33" evidence="1">
    <location>
        <begin position="38"/>
        <end position="185"/>
    </location>
</feature>
<gene>
    <name evidence="2" type="ORF">WJX75_008382</name>
</gene>